<dbReference type="Gene3D" id="3.40.50.300">
    <property type="entry name" value="P-loop containing nucleotide triphosphate hydrolases"/>
    <property type="match status" value="1"/>
</dbReference>
<evidence type="ECO:0000256" key="8">
    <source>
        <dbReference type="ARBA" id="ARBA00023136"/>
    </source>
</evidence>
<dbReference type="PANTHER" id="PTHR43166">
    <property type="entry name" value="AMINO ACID IMPORT ATP-BINDING PROTEIN"/>
    <property type="match status" value="1"/>
</dbReference>
<dbReference type="Proteomes" id="UP000317944">
    <property type="component" value="Unassembled WGS sequence"/>
</dbReference>
<dbReference type="SMART" id="SM00382">
    <property type="entry name" value="AAA"/>
    <property type="match status" value="1"/>
</dbReference>
<evidence type="ECO:0000256" key="6">
    <source>
        <dbReference type="ARBA" id="ARBA00022967"/>
    </source>
</evidence>
<keyword evidence="2" id="KW-0813">Transport</keyword>
<dbReference type="PANTHER" id="PTHR43166:SF30">
    <property type="entry name" value="METHIONINE IMPORT ATP-BINDING PROTEIN METN"/>
    <property type="match status" value="1"/>
</dbReference>
<name>A0A544UID2_LYSSH</name>
<evidence type="ECO:0000256" key="3">
    <source>
        <dbReference type="ARBA" id="ARBA00022475"/>
    </source>
</evidence>
<dbReference type="GO" id="GO:0016887">
    <property type="term" value="F:ATP hydrolysis activity"/>
    <property type="evidence" value="ECO:0007669"/>
    <property type="project" value="InterPro"/>
</dbReference>
<dbReference type="OrthoDB" id="9802264at2"/>
<dbReference type="GO" id="GO:0005886">
    <property type="term" value="C:plasma membrane"/>
    <property type="evidence" value="ECO:0007669"/>
    <property type="project" value="UniProtKB-ARBA"/>
</dbReference>
<comment type="caution">
    <text evidence="10">The sequence shown here is derived from an EMBL/GenBank/DDBJ whole genome shotgun (WGS) entry which is preliminary data.</text>
</comment>
<dbReference type="RefSeq" id="WP_142508946.1">
    <property type="nucleotide sequence ID" value="NZ_SADV01000008.1"/>
</dbReference>
<dbReference type="SMART" id="SM00930">
    <property type="entry name" value="NIL"/>
    <property type="match status" value="1"/>
</dbReference>
<evidence type="ECO:0000256" key="5">
    <source>
        <dbReference type="ARBA" id="ARBA00022840"/>
    </source>
</evidence>
<reference evidence="10 11" key="1">
    <citation type="submission" date="2018-03" db="EMBL/GenBank/DDBJ databases">
        <title>Aerobic endospore-forming bacteria genome sequencing and assembly.</title>
        <authorList>
            <person name="Cavalcante D.A."/>
            <person name="Driks A."/>
            <person name="Putonti C."/>
            <person name="De-Souza M.T."/>
        </authorList>
    </citation>
    <scope>NUCLEOTIDE SEQUENCE [LARGE SCALE GENOMIC DNA]</scope>
    <source>
        <strain evidence="10 11">SDF0037</strain>
    </source>
</reference>
<dbReference type="InterPro" id="IPR041701">
    <property type="entry name" value="MetN_ABC"/>
</dbReference>
<keyword evidence="5 10" id="KW-0067">ATP-binding</keyword>
<dbReference type="GO" id="GO:0005524">
    <property type="term" value="F:ATP binding"/>
    <property type="evidence" value="ECO:0007669"/>
    <property type="project" value="UniProtKB-KW"/>
</dbReference>
<evidence type="ECO:0000259" key="9">
    <source>
        <dbReference type="PROSITE" id="PS50893"/>
    </source>
</evidence>
<dbReference type="AlphaFoldDB" id="A0A544UID2"/>
<keyword evidence="7" id="KW-0029">Amino-acid transport</keyword>
<organism evidence="10 11">
    <name type="scientific">Lysinibacillus sphaericus</name>
    <name type="common">Bacillus sphaericus</name>
    <dbReference type="NCBI Taxonomy" id="1421"/>
    <lineage>
        <taxon>Bacteria</taxon>
        <taxon>Bacillati</taxon>
        <taxon>Bacillota</taxon>
        <taxon>Bacilli</taxon>
        <taxon>Bacillales</taxon>
        <taxon>Bacillaceae</taxon>
        <taxon>Lysinibacillus</taxon>
    </lineage>
</organism>
<dbReference type="CDD" id="cd03258">
    <property type="entry name" value="ABC_MetN_methionine_transporter"/>
    <property type="match status" value="1"/>
</dbReference>
<dbReference type="InterPro" id="IPR027417">
    <property type="entry name" value="P-loop_NTPase"/>
</dbReference>
<keyword evidence="8" id="KW-0472">Membrane</keyword>
<dbReference type="SUPFAM" id="SSF52540">
    <property type="entry name" value="P-loop containing nucleoside triphosphate hydrolases"/>
    <property type="match status" value="1"/>
</dbReference>
<keyword evidence="3" id="KW-1003">Cell membrane</keyword>
<dbReference type="InterPro" id="IPR018449">
    <property type="entry name" value="NIL_domain"/>
</dbReference>
<evidence type="ECO:0000313" key="10">
    <source>
        <dbReference type="EMBL" id="TQR32782.1"/>
    </source>
</evidence>
<dbReference type="EMBL" id="SADV01000008">
    <property type="protein sequence ID" value="TQR32782.1"/>
    <property type="molecule type" value="Genomic_DNA"/>
</dbReference>
<comment type="similarity">
    <text evidence="1">Belongs to the ABC transporter superfamily.</text>
</comment>
<dbReference type="InterPro" id="IPR050086">
    <property type="entry name" value="MetN_ABC_transporter-like"/>
</dbReference>
<evidence type="ECO:0000256" key="7">
    <source>
        <dbReference type="ARBA" id="ARBA00022970"/>
    </source>
</evidence>
<dbReference type="InterPro" id="IPR045865">
    <property type="entry name" value="ACT-like_dom_sf"/>
</dbReference>
<dbReference type="PROSITE" id="PS00211">
    <property type="entry name" value="ABC_TRANSPORTER_1"/>
    <property type="match status" value="1"/>
</dbReference>
<keyword evidence="6" id="KW-1278">Translocase</keyword>
<dbReference type="FunFam" id="3.40.50.300:FF:000056">
    <property type="entry name" value="Cell division ATP-binding protein FtsE"/>
    <property type="match status" value="1"/>
</dbReference>
<gene>
    <name evidence="10" type="ORF">C7Y47_11690</name>
</gene>
<proteinExistence type="inferred from homology"/>
<dbReference type="Pfam" id="PF00005">
    <property type="entry name" value="ABC_tran"/>
    <property type="match status" value="1"/>
</dbReference>
<dbReference type="InterPro" id="IPR003593">
    <property type="entry name" value="AAA+_ATPase"/>
</dbReference>
<evidence type="ECO:0000256" key="2">
    <source>
        <dbReference type="ARBA" id="ARBA00022448"/>
    </source>
</evidence>
<evidence type="ECO:0000313" key="11">
    <source>
        <dbReference type="Proteomes" id="UP000317944"/>
    </source>
</evidence>
<dbReference type="GO" id="GO:0006865">
    <property type="term" value="P:amino acid transport"/>
    <property type="evidence" value="ECO:0007669"/>
    <property type="project" value="UniProtKB-KW"/>
</dbReference>
<dbReference type="Pfam" id="PF09383">
    <property type="entry name" value="NIL"/>
    <property type="match status" value="1"/>
</dbReference>
<dbReference type="Gene3D" id="3.30.70.260">
    <property type="match status" value="1"/>
</dbReference>
<dbReference type="InterPro" id="IPR003439">
    <property type="entry name" value="ABC_transporter-like_ATP-bd"/>
</dbReference>
<feature type="domain" description="ABC transporter" evidence="9">
    <location>
        <begin position="2"/>
        <end position="241"/>
    </location>
</feature>
<dbReference type="SUPFAM" id="SSF55021">
    <property type="entry name" value="ACT-like"/>
    <property type="match status" value="1"/>
</dbReference>
<evidence type="ECO:0000256" key="4">
    <source>
        <dbReference type="ARBA" id="ARBA00022741"/>
    </source>
</evidence>
<protein>
    <submittedName>
        <fullName evidence="10">ATP-binding cassette domain-containing protein</fullName>
    </submittedName>
</protein>
<sequence>MIEFIEMTKEFQVGTTVVTALNNINLTIQKGDVFGVIGFSGAGKSTLIRTVNLLEEPTFGRVLVNGKELTTLSKKQLREEKKNIGMIFQHFNLLRSKTVFENVAMPLVLSGVKKSNIEGQVREVLSFVGLQDKAERYIDELSGGQKQRVGIARALVTKPAILLCDEATSALDPQTTKSILELLKRVNIEYGITILMITHEMEVIRDICNRVAVMENGRVIETGNVLEIFSAPQEETTKNFVQSVVRDDIPQSVYEQLKTINQSKKIYNLKFIGVDVRQPVISQVAKKFDVDVNVLFGNITELQGIPFGNLIVELVGSHKEIEKAHQFISTKDIQIEEVVAHEGELANHYRRSARYAVHG</sequence>
<dbReference type="PROSITE" id="PS50893">
    <property type="entry name" value="ABC_TRANSPORTER_2"/>
    <property type="match status" value="1"/>
</dbReference>
<keyword evidence="4" id="KW-0547">Nucleotide-binding</keyword>
<accession>A0A544UID2</accession>
<evidence type="ECO:0000256" key="1">
    <source>
        <dbReference type="ARBA" id="ARBA00005417"/>
    </source>
</evidence>
<dbReference type="InterPro" id="IPR017871">
    <property type="entry name" value="ABC_transporter-like_CS"/>
</dbReference>